<dbReference type="EMBL" id="JAKRKC020000001">
    <property type="protein sequence ID" value="MCK2213397.1"/>
    <property type="molecule type" value="Genomic_DNA"/>
</dbReference>
<reference evidence="2 3" key="1">
    <citation type="submission" date="2022-04" db="EMBL/GenBank/DDBJ databases">
        <title>Genome draft of Actinomadura sp. ATCC 31491.</title>
        <authorList>
            <person name="Shi X."/>
            <person name="Du Y."/>
        </authorList>
    </citation>
    <scope>NUCLEOTIDE SEQUENCE [LARGE SCALE GENOMIC DNA]</scope>
    <source>
        <strain evidence="2 3">ATCC 31491</strain>
    </source>
</reference>
<sequence>MNRMTKAAGSAVVAGGLLLAASSPAQAATTVKVECHTYAGTAFRYELEATASFENLPGGGRAWQKLTFRINHGGSGSRVVMRIRDRYRNAWAFERTVEAGTTYTALPLVDGGRPLVTNTDHVDDQVIFGADFATSQDPDPRCVVRTAPM</sequence>
<accession>A0ABT0FM94</accession>
<feature type="signal peptide" evidence="1">
    <location>
        <begin position="1"/>
        <end position="27"/>
    </location>
</feature>
<protein>
    <submittedName>
        <fullName evidence="2">Uncharacterized protein</fullName>
    </submittedName>
</protein>
<gene>
    <name evidence="2" type="ORF">MF672_006255</name>
</gene>
<dbReference type="Proteomes" id="UP001317259">
    <property type="component" value="Unassembled WGS sequence"/>
</dbReference>
<organism evidence="2 3">
    <name type="scientific">Actinomadura luzonensis</name>
    <dbReference type="NCBI Taxonomy" id="2805427"/>
    <lineage>
        <taxon>Bacteria</taxon>
        <taxon>Bacillati</taxon>
        <taxon>Actinomycetota</taxon>
        <taxon>Actinomycetes</taxon>
        <taxon>Streptosporangiales</taxon>
        <taxon>Thermomonosporaceae</taxon>
        <taxon>Actinomadura</taxon>
    </lineage>
</organism>
<comment type="caution">
    <text evidence="2">The sequence shown here is derived from an EMBL/GenBank/DDBJ whole genome shotgun (WGS) entry which is preliminary data.</text>
</comment>
<feature type="chain" id="PRO_5045248081" evidence="1">
    <location>
        <begin position="28"/>
        <end position="149"/>
    </location>
</feature>
<proteinExistence type="predicted"/>
<name>A0ABT0FM94_9ACTN</name>
<keyword evidence="1" id="KW-0732">Signal</keyword>
<evidence type="ECO:0000313" key="3">
    <source>
        <dbReference type="Proteomes" id="UP001317259"/>
    </source>
</evidence>
<evidence type="ECO:0000313" key="2">
    <source>
        <dbReference type="EMBL" id="MCK2213397.1"/>
    </source>
</evidence>
<keyword evidence="3" id="KW-1185">Reference proteome</keyword>
<evidence type="ECO:0000256" key="1">
    <source>
        <dbReference type="SAM" id="SignalP"/>
    </source>
</evidence>
<dbReference type="RefSeq" id="WP_242380468.1">
    <property type="nucleotide sequence ID" value="NZ_JAKRKC020000001.1"/>
</dbReference>